<reference evidence="4" key="2">
    <citation type="submission" date="2020-04" db="EMBL/GenBank/DDBJ databases">
        <authorList>
            <consortium name="NCBI Genome Project"/>
        </authorList>
    </citation>
    <scope>NUCLEOTIDE SEQUENCE</scope>
    <source>
        <strain evidence="4">CBS 304.34</strain>
    </source>
</reference>
<proteinExistence type="predicted"/>
<evidence type="ECO:0000313" key="2">
    <source>
        <dbReference type="EMBL" id="KAF2815743.1"/>
    </source>
</evidence>
<gene>
    <name evidence="2 4" type="ORF">BDZ99DRAFT_457712</name>
</gene>
<evidence type="ECO:0000313" key="3">
    <source>
        <dbReference type="Proteomes" id="UP000504636"/>
    </source>
</evidence>
<feature type="compositionally biased region" description="Basic residues" evidence="1">
    <location>
        <begin position="45"/>
        <end position="56"/>
    </location>
</feature>
<feature type="region of interest" description="Disordered" evidence="1">
    <location>
        <begin position="1"/>
        <end position="92"/>
    </location>
</feature>
<reference evidence="2 4" key="1">
    <citation type="journal article" date="2020" name="Stud. Mycol.">
        <title>101 Dothideomycetes genomes: a test case for predicting lifestyles and emergence of pathogens.</title>
        <authorList>
            <person name="Haridas S."/>
            <person name="Albert R."/>
            <person name="Binder M."/>
            <person name="Bloem J."/>
            <person name="Labutti K."/>
            <person name="Salamov A."/>
            <person name="Andreopoulos B."/>
            <person name="Baker S."/>
            <person name="Barry K."/>
            <person name="Bills G."/>
            <person name="Bluhm B."/>
            <person name="Cannon C."/>
            <person name="Castanera R."/>
            <person name="Culley D."/>
            <person name="Daum C."/>
            <person name="Ezra D."/>
            <person name="Gonzalez J."/>
            <person name="Henrissat B."/>
            <person name="Kuo A."/>
            <person name="Liang C."/>
            <person name="Lipzen A."/>
            <person name="Lutzoni F."/>
            <person name="Magnuson J."/>
            <person name="Mondo S."/>
            <person name="Nolan M."/>
            <person name="Ohm R."/>
            <person name="Pangilinan J."/>
            <person name="Park H.-J."/>
            <person name="Ramirez L."/>
            <person name="Alfaro M."/>
            <person name="Sun H."/>
            <person name="Tritt A."/>
            <person name="Yoshinaga Y."/>
            <person name="Zwiers L.-H."/>
            <person name="Turgeon B."/>
            <person name="Goodwin S."/>
            <person name="Spatafora J."/>
            <person name="Crous P."/>
            <person name="Grigoriev I."/>
        </authorList>
    </citation>
    <scope>NUCLEOTIDE SEQUENCE</scope>
    <source>
        <strain evidence="2 4">CBS 304.34</strain>
    </source>
</reference>
<organism evidence="2">
    <name type="scientific">Mytilinidion resinicola</name>
    <dbReference type="NCBI Taxonomy" id="574789"/>
    <lineage>
        <taxon>Eukaryota</taxon>
        <taxon>Fungi</taxon>
        <taxon>Dikarya</taxon>
        <taxon>Ascomycota</taxon>
        <taxon>Pezizomycotina</taxon>
        <taxon>Dothideomycetes</taxon>
        <taxon>Pleosporomycetidae</taxon>
        <taxon>Mytilinidiales</taxon>
        <taxon>Mytilinidiaceae</taxon>
        <taxon>Mytilinidion</taxon>
    </lineage>
</organism>
<keyword evidence="3" id="KW-1185">Reference proteome</keyword>
<feature type="compositionally biased region" description="Polar residues" evidence="1">
    <location>
        <begin position="76"/>
        <end position="85"/>
    </location>
</feature>
<dbReference type="AlphaFoldDB" id="A0A6A6Z508"/>
<sequence>MAPRRTPSANAADNTSNTASKRGRGASASAEPTLQAGAPQATAKVTKKALAKRTARSRTGSAVPEASDLPLAQSAEAPQQGSSPSKAIHRTI</sequence>
<dbReference type="Proteomes" id="UP000504636">
    <property type="component" value="Unplaced"/>
</dbReference>
<name>A0A6A6Z508_9PEZI</name>
<feature type="compositionally biased region" description="Low complexity" evidence="1">
    <location>
        <begin position="1"/>
        <end position="30"/>
    </location>
</feature>
<evidence type="ECO:0000256" key="1">
    <source>
        <dbReference type="SAM" id="MobiDB-lite"/>
    </source>
</evidence>
<dbReference type="RefSeq" id="XP_033582707.1">
    <property type="nucleotide sequence ID" value="XM_033718746.1"/>
</dbReference>
<dbReference type="EMBL" id="MU003693">
    <property type="protein sequence ID" value="KAF2815743.1"/>
    <property type="molecule type" value="Genomic_DNA"/>
</dbReference>
<evidence type="ECO:0000313" key="4">
    <source>
        <dbReference type="RefSeq" id="XP_033582707.1"/>
    </source>
</evidence>
<reference evidence="4" key="3">
    <citation type="submission" date="2025-04" db="UniProtKB">
        <authorList>
            <consortium name="RefSeq"/>
        </authorList>
    </citation>
    <scope>IDENTIFICATION</scope>
    <source>
        <strain evidence="4">CBS 304.34</strain>
    </source>
</reference>
<dbReference type="GeneID" id="54459639"/>
<protein>
    <submittedName>
        <fullName evidence="2 4">Uncharacterized protein</fullName>
    </submittedName>
</protein>
<accession>A0A6A6Z508</accession>